<dbReference type="Pfam" id="PF07352">
    <property type="entry name" value="Phage_Mu_Gam"/>
    <property type="match status" value="1"/>
</dbReference>
<dbReference type="InterPro" id="IPR009951">
    <property type="entry name" value="Host-nuc_inhib_Gam"/>
</dbReference>
<dbReference type="GO" id="GO:0003690">
    <property type="term" value="F:double-stranded DNA binding"/>
    <property type="evidence" value="ECO:0007669"/>
    <property type="project" value="InterPro"/>
</dbReference>
<gene>
    <name evidence="1" type="ORF">METZ01_LOCUS271056</name>
</gene>
<sequence>MESTFSQVMPVDYENNQQNGINLEETIPIGSEFEVDVLLIQVGDLENEMSRIHELHKQEVEHVNFWKEQELDKLMKKHTWLKYNIELYLTRSEKKRLNLPHGQVGYRKQPFHVEVLNENELISGGFVRTKESVDRKSILTHFKATGEIPQGCEIERPEDKLYVKPSIIKIGE</sequence>
<dbReference type="EMBL" id="UINC01077771">
    <property type="protein sequence ID" value="SVC18202.1"/>
    <property type="molecule type" value="Genomic_DNA"/>
</dbReference>
<accession>A0A382K440</accession>
<protein>
    <submittedName>
        <fullName evidence="1">Uncharacterized protein</fullName>
    </submittedName>
</protein>
<reference evidence="1" key="1">
    <citation type="submission" date="2018-05" db="EMBL/GenBank/DDBJ databases">
        <authorList>
            <person name="Lanie J.A."/>
            <person name="Ng W.-L."/>
            <person name="Kazmierczak K.M."/>
            <person name="Andrzejewski T.M."/>
            <person name="Davidsen T.M."/>
            <person name="Wayne K.J."/>
            <person name="Tettelin H."/>
            <person name="Glass J.I."/>
            <person name="Rusch D."/>
            <person name="Podicherti R."/>
            <person name="Tsui H.-C.T."/>
            <person name="Winkler M.E."/>
        </authorList>
    </citation>
    <scope>NUCLEOTIDE SEQUENCE</scope>
</reference>
<dbReference type="GO" id="GO:0042262">
    <property type="term" value="P:DNA protection"/>
    <property type="evidence" value="ECO:0007669"/>
    <property type="project" value="InterPro"/>
</dbReference>
<name>A0A382K440_9ZZZZ</name>
<dbReference type="SUPFAM" id="SSF161266">
    <property type="entry name" value="Gam-like"/>
    <property type="match status" value="1"/>
</dbReference>
<dbReference type="AlphaFoldDB" id="A0A382K440"/>
<organism evidence="1">
    <name type="scientific">marine metagenome</name>
    <dbReference type="NCBI Taxonomy" id="408172"/>
    <lineage>
        <taxon>unclassified sequences</taxon>
        <taxon>metagenomes</taxon>
        <taxon>ecological metagenomes</taxon>
    </lineage>
</organism>
<evidence type="ECO:0000313" key="1">
    <source>
        <dbReference type="EMBL" id="SVC18202.1"/>
    </source>
</evidence>
<proteinExistence type="predicted"/>